<feature type="transmembrane region" description="Helical" evidence="1">
    <location>
        <begin position="27"/>
        <end position="45"/>
    </location>
</feature>
<keyword evidence="3" id="KW-1185">Reference proteome</keyword>
<keyword evidence="1" id="KW-0812">Transmembrane</keyword>
<dbReference type="PANTHER" id="PTHR35788">
    <property type="entry name" value="EXPORTED PROTEIN-RELATED"/>
    <property type="match status" value="1"/>
</dbReference>
<dbReference type="HOGENOM" id="CLU_011572_0_1_11"/>
<sequence length="576" mass="61092">MRADRAQPQVITATAPAEPARPRRRRLLWTLIAAPFALLAVAYIGDLLYSKDRVVRGVTAAGVPIGGLTLTDAEDRLRAEVSPRATRPIPVTAGPARDEIDPASAGLTVDWRATVEQSGAQPVNPITRLTSLFETREIGVVSTADDDALTAALDRLDETIAKDPVEGTVRFDGREPVAVDPENGLRLDVDTSADLLKRDWATGRTIDLPIVEPEPATTASDVREAIDDVAAPAVSAPLVITGDDDTRATVDEDVIAAAMTFDVEDGDILATVDENVIVDAARPQLADSETPRRDATLDFAVSPPAKVPSEDGRRIDYGETLNDVMDVLTSTDDREIAAVYVDAAATFTTEDIAKLGPVEVIGEFQTSGFSGASGRNIKRAAEAIDGIVVAPGETFSLNGATNPRTAANGYVESGIILNGRPDTGVGGGVSQVATTLFNAAYFAGMDLVEHQEHSYYISRYPAGREATVFGDEIDVKFRNDGPTPVQIQTTWTSSAITVQLVGIKRYEVSSAQSPRSKPTSPRTITIPAGESCSASGGAPGFTITDTRTLRDIVTGDIRTESHTVRYDPIPKVVCGG</sequence>
<dbReference type="EMBL" id="CP002385">
    <property type="protein sequence ID" value="ADU01165.1"/>
    <property type="molecule type" value="Genomic_DNA"/>
</dbReference>
<dbReference type="Proteomes" id="UP000008916">
    <property type="component" value="Chromosome"/>
</dbReference>
<accession>E6TGJ5</accession>
<dbReference type="InterPro" id="IPR052913">
    <property type="entry name" value="Glycopeptide_resist_protein"/>
</dbReference>
<dbReference type="RefSeq" id="WP_013472812.1">
    <property type="nucleotide sequence ID" value="NC_014814.1"/>
</dbReference>
<dbReference type="InterPro" id="IPR007391">
    <property type="entry name" value="Vancomycin_resist_VanW"/>
</dbReference>
<keyword evidence="1" id="KW-0472">Membrane</keyword>
<proteinExistence type="predicted"/>
<evidence type="ECO:0000313" key="2">
    <source>
        <dbReference type="EMBL" id="ADU01165.1"/>
    </source>
</evidence>
<dbReference type="PANTHER" id="PTHR35788:SF1">
    <property type="entry name" value="EXPORTED PROTEIN"/>
    <property type="match status" value="1"/>
</dbReference>
<dbReference type="Pfam" id="PF04294">
    <property type="entry name" value="VanW"/>
    <property type="match status" value="1"/>
</dbReference>
<name>E6TGJ5_MYCSR</name>
<protein>
    <submittedName>
        <fullName evidence="2">Uncharacterized vancomycin resistance protein</fullName>
    </submittedName>
</protein>
<reference evidence="2 3" key="1">
    <citation type="journal article" date="2011" name="Stand. Genomic Sci.">
        <title>Complete genome sequence of Mycobacterium sp. strain (Spyr1) and reclassification to Mycobacterium gilvum Spyr1.</title>
        <authorList>
            <person name="Kallimanis A."/>
            <person name="Karabika E."/>
            <person name="Mavromatis K."/>
            <person name="Lapidus A."/>
            <person name="Labutti K.M."/>
            <person name="Liolios K."/>
            <person name="Ivanova N."/>
            <person name="Goodwin L."/>
            <person name="Woyke T."/>
            <person name="Velentzas A.D."/>
            <person name="Perisynakis A."/>
            <person name="Ouzounis C.C."/>
            <person name="Kyrpides N.C."/>
            <person name="Koukkou A.I."/>
            <person name="Drainas C."/>
        </authorList>
    </citation>
    <scope>NUCLEOTIDE SEQUENCE [LARGE SCALE GENOMIC DNA]</scope>
    <source>
        <strain evidence="3">DSM 45189 / LMG 24558 / Spyr1</strain>
    </source>
</reference>
<gene>
    <name evidence="2" type="ordered locus">Mspyr1_46140</name>
</gene>
<organism evidence="2 3">
    <name type="scientific">Mycolicibacterium gilvum (strain DSM 45189 / LMG 24558 / Spyr1)</name>
    <name type="common">Mycobacterium gilvum</name>
    <dbReference type="NCBI Taxonomy" id="278137"/>
    <lineage>
        <taxon>Bacteria</taxon>
        <taxon>Bacillati</taxon>
        <taxon>Actinomycetota</taxon>
        <taxon>Actinomycetes</taxon>
        <taxon>Mycobacteriales</taxon>
        <taxon>Mycobacteriaceae</taxon>
        <taxon>Mycolicibacterium</taxon>
    </lineage>
</organism>
<keyword evidence="1" id="KW-1133">Transmembrane helix</keyword>
<dbReference type="KEGG" id="msp:Mspyr1_46140"/>
<evidence type="ECO:0000313" key="3">
    <source>
        <dbReference type="Proteomes" id="UP000008916"/>
    </source>
</evidence>
<dbReference type="AlphaFoldDB" id="E6TGJ5"/>
<evidence type="ECO:0000256" key="1">
    <source>
        <dbReference type="SAM" id="Phobius"/>
    </source>
</evidence>